<dbReference type="eggNOG" id="KOG1075">
    <property type="taxonomic scope" value="Eukaryota"/>
</dbReference>
<dbReference type="InterPro" id="IPR043502">
    <property type="entry name" value="DNA/RNA_pol_sf"/>
</dbReference>
<accession>A0A1X7TDD6</accession>
<dbReference type="PANTHER" id="PTHR35450">
    <property type="entry name" value="REVERSE TRANSCRIPTASE DOMAIN-CONTAINING PROTEIN"/>
    <property type="match status" value="1"/>
</dbReference>
<sequence>MWKLLTGVLAEYLYIFFESNELLPEEQKGCRRGSKGTKDQLLIDKMVLRDCKKRRTNLSLAWIDYKKAYDMVPHSWIVECLDMMGCAENVRNLLEKSMSQWKCELNAGGTVLGEVPINRGIFQGDSLSPLLFVVCLVPLTMVLHKVKVGYEMSGKVKINHLLFMDDLKLYGKTEEQIESLVNTVQLVSDDIGMEFGVAKCGMLVLKRGKVVKSEGIILPSGDVVKEIEEEGYRYLGILEKDEILSQTMKEKIMGEYYRRLRLILRSKLNGKNKMMGINMWVVAVIWYGGGIVDWRQEELKK</sequence>
<dbReference type="EnsemblMetazoa" id="Aqu2.1.12477_001">
    <property type="protein sequence ID" value="Aqu2.1.12477_001"/>
    <property type="gene ID" value="Aqu2.1.12477"/>
</dbReference>
<dbReference type="PROSITE" id="PS50878">
    <property type="entry name" value="RT_POL"/>
    <property type="match status" value="1"/>
</dbReference>
<reference evidence="2" key="1">
    <citation type="submission" date="2017-05" db="UniProtKB">
        <authorList>
            <consortium name="EnsemblMetazoa"/>
        </authorList>
    </citation>
    <scope>IDENTIFICATION</scope>
</reference>
<name>A0A1X7TDD6_AMPQE</name>
<dbReference type="PANTHER" id="PTHR35450:SF2">
    <property type="entry name" value="REVERSE TRANSCRIPTASE DOMAIN-CONTAINING PROTEIN"/>
    <property type="match status" value="1"/>
</dbReference>
<dbReference type="InterPro" id="IPR000477">
    <property type="entry name" value="RT_dom"/>
</dbReference>
<dbReference type="Pfam" id="PF00078">
    <property type="entry name" value="RVT_1"/>
    <property type="match status" value="1"/>
</dbReference>
<feature type="domain" description="Reverse transcriptase" evidence="1">
    <location>
        <begin position="1"/>
        <end position="239"/>
    </location>
</feature>
<dbReference type="SUPFAM" id="SSF56672">
    <property type="entry name" value="DNA/RNA polymerases"/>
    <property type="match status" value="1"/>
</dbReference>
<evidence type="ECO:0000259" key="1">
    <source>
        <dbReference type="PROSITE" id="PS50878"/>
    </source>
</evidence>
<organism evidence="2">
    <name type="scientific">Amphimedon queenslandica</name>
    <name type="common">Sponge</name>
    <dbReference type="NCBI Taxonomy" id="400682"/>
    <lineage>
        <taxon>Eukaryota</taxon>
        <taxon>Metazoa</taxon>
        <taxon>Porifera</taxon>
        <taxon>Demospongiae</taxon>
        <taxon>Heteroscleromorpha</taxon>
        <taxon>Haplosclerida</taxon>
        <taxon>Niphatidae</taxon>
        <taxon>Amphimedon</taxon>
    </lineage>
</organism>
<proteinExistence type="predicted"/>
<dbReference type="OMA" id="PHSWIVE"/>
<evidence type="ECO:0000313" key="2">
    <source>
        <dbReference type="EnsemblMetazoa" id="Aqu2.1.12477_001"/>
    </source>
</evidence>
<dbReference type="InParanoid" id="A0A1X7TDD6"/>
<protein>
    <recommendedName>
        <fullName evidence="1">Reverse transcriptase domain-containing protein</fullName>
    </recommendedName>
</protein>
<dbReference type="CDD" id="cd01650">
    <property type="entry name" value="RT_nLTR_like"/>
    <property type="match status" value="1"/>
</dbReference>
<dbReference type="OrthoDB" id="7697409at2759"/>
<dbReference type="AlphaFoldDB" id="A0A1X7TDD6"/>